<evidence type="ECO:0000313" key="3">
    <source>
        <dbReference type="Proteomes" id="UP000826195"/>
    </source>
</evidence>
<reference evidence="2 3" key="1">
    <citation type="journal article" date="2021" name="J. Hered.">
        <title>A chromosome-level genome assembly of the parasitoid wasp, Cotesia glomerata (Hymenoptera: Braconidae).</title>
        <authorList>
            <person name="Pinto B.J."/>
            <person name="Weis J.J."/>
            <person name="Gamble T."/>
            <person name="Ode P.J."/>
            <person name="Paul R."/>
            <person name="Zaspel J.M."/>
        </authorList>
    </citation>
    <scope>NUCLEOTIDE SEQUENCE [LARGE SCALE GENOMIC DNA]</scope>
    <source>
        <strain evidence="2">CgM1</strain>
    </source>
</reference>
<sequence>MLILRGLTAAHKITKKDSAIVSIDSGWINAWNITKTGAEVESIDPKEMEYSLAAPWNLHVLSIARRTKKKAQHSGYNRKEKTKRRFALSQQRAREEDSSVNSFV</sequence>
<protein>
    <submittedName>
        <fullName evidence="2">Uncharacterized protein</fullName>
    </submittedName>
</protein>
<gene>
    <name evidence="2" type="ORF">KQX54_017373</name>
</gene>
<dbReference type="EMBL" id="JAHXZJ010001864">
    <property type="protein sequence ID" value="KAH0550095.1"/>
    <property type="molecule type" value="Genomic_DNA"/>
</dbReference>
<name>A0AAV7ICU7_COTGL</name>
<evidence type="ECO:0000313" key="2">
    <source>
        <dbReference type="EMBL" id="KAH0550095.1"/>
    </source>
</evidence>
<dbReference type="AlphaFoldDB" id="A0AAV7ICU7"/>
<keyword evidence="3" id="KW-1185">Reference proteome</keyword>
<accession>A0AAV7ICU7</accession>
<feature type="region of interest" description="Disordered" evidence="1">
    <location>
        <begin position="69"/>
        <end position="104"/>
    </location>
</feature>
<comment type="caution">
    <text evidence="2">The sequence shown here is derived from an EMBL/GenBank/DDBJ whole genome shotgun (WGS) entry which is preliminary data.</text>
</comment>
<evidence type="ECO:0000256" key="1">
    <source>
        <dbReference type="SAM" id="MobiDB-lite"/>
    </source>
</evidence>
<organism evidence="2 3">
    <name type="scientific">Cotesia glomerata</name>
    <name type="common">Lepidopteran parasitic wasp</name>
    <name type="synonym">Apanteles glomeratus</name>
    <dbReference type="NCBI Taxonomy" id="32391"/>
    <lineage>
        <taxon>Eukaryota</taxon>
        <taxon>Metazoa</taxon>
        <taxon>Ecdysozoa</taxon>
        <taxon>Arthropoda</taxon>
        <taxon>Hexapoda</taxon>
        <taxon>Insecta</taxon>
        <taxon>Pterygota</taxon>
        <taxon>Neoptera</taxon>
        <taxon>Endopterygota</taxon>
        <taxon>Hymenoptera</taxon>
        <taxon>Apocrita</taxon>
        <taxon>Ichneumonoidea</taxon>
        <taxon>Braconidae</taxon>
        <taxon>Microgastrinae</taxon>
        <taxon>Cotesia</taxon>
    </lineage>
</organism>
<proteinExistence type="predicted"/>
<dbReference type="Proteomes" id="UP000826195">
    <property type="component" value="Unassembled WGS sequence"/>
</dbReference>